<feature type="region of interest" description="Disordered" evidence="1">
    <location>
        <begin position="210"/>
        <end position="229"/>
    </location>
</feature>
<evidence type="ECO:0000256" key="1">
    <source>
        <dbReference type="SAM" id="MobiDB-lite"/>
    </source>
</evidence>
<gene>
    <name evidence="3" type="ORF">B0H17DRAFT_1212059</name>
</gene>
<sequence length="510" mass="55807">MDFGPPPLVDYREGGGGGGMMIPPPAGAVMGGNPIHGAFPGYNPHQQRQQAPPPNWWQGAAAQTPWATGGGGWTNTPASGSGWGSGWANTPAPMQAGWAQQQQAPWAPPVRQGWGPAAQGGMTPAASWPGTPWDRWGEPPPQSAPASLHGFGALAAPPEREQPVTQTSWFGPAAAAEARYRGGTPAPAGYELEEGEEYCDYDALDAAEAAEAAGRGGHAHAHAQEWDDPRDPWMRQQREMAAWAAQGQQHDPRAAWPRGWSQEELALTRAHSLGGTSLKKKKNKRSHSVGLGGWGAQGHTAFDEHHLSHRPDDWRDGYSPRTGIGADLSFSSFFRKKTADSSEFADPKKRELSRPLVYNASKPHIAFDMRRPPEETSFFGAFRPTHARDMAQPAVTPAATRMRLVHSRLPWYVDVRRAQGITLYDILRALFDELNLPISGRDFWNEELGRRERDSLTSAFKERCGLDGREHAKEEMSKGVKRVDFLGPEVIFVGLARRNGMWEIKTANGH</sequence>
<proteinExistence type="predicted"/>
<dbReference type="Pfam" id="PF20415">
    <property type="entry name" value="DUF6699"/>
    <property type="match status" value="1"/>
</dbReference>
<dbReference type="InterPro" id="IPR046522">
    <property type="entry name" value="DUF6699"/>
</dbReference>
<reference evidence="3" key="1">
    <citation type="submission" date="2023-03" db="EMBL/GenBank/DDBJ databases">
        <title>Massive genome expansion in bonnet fungi (Mycena s.s.) driven by repeated elements and novel gene families across ecological guilds.</title>
        <authorList>
            <consortium name="Lawrence Berkeley National Laboratory"/>
            <person name="Harder C.B."/>
            <person name="Miyauchi S."/>
            <person name="Viragh M."/>
            <person name="Kuo A."/>
            <person name="Thoen E."/>
            <person name="Andreopoulos B."/>
            <person name="Lu D."/>
            <person name="Skrede I."/>
            <person name="Drula E."/>
            <person name="Henrissat B."/>
            <person name="Morin E."/>
            <person name="Kohler A."/>
            <person name="Barry K."/>
            <person name="LaButti K."/>
            <person name="Morin E."/>
            <person name="Salamov A."/>
            <person name="Lipzen A."/>
            <person name="Mereny Z."/>
            <person name="Hegedus B."/>
            <person name="Baldrian P."/>
            <person name="Stursova M."/>
            <person name="Weitz H."/>
            <person name="Taylor A."/>
            <person name="Grigoriev I.V."/>
            <person name="Nagy L.G."/>
            <person name="Martin F."/>
            <person name="Kauserud H."/>
        </authorList>
    </citation>
    <scope>NUCLEOTIDE SEQUENCE</scope>
    <source>
        <strain evidence="3">CBHHK067</strain>
    </source>
</reference>
<comment type="caution">
    <text evidence="3">The sequence shown here is derived from an EMBL/GenBank/DDBJ whole genome shotgun (WGS) entry which is preliminary data.</text>
</comment>
<dbReference type="Proteomes" id="UP001221757">
    <property type="component" value="Unassembled WGS sequence"/>
</dbReference>
<evidence type="ECO:0000313" key="4">
    <source>
        <dbReference type="Proteomes" id="UP001221757"/>
    </source>
</evidence>
<organism evidence="3 4">
    <name type="scientific">Mycena rosella</name>
    <name type="common">Pink bonnet</name>
    <name type="synonym">Agaricus rosellus</name>
    <dbReference type="NCBI Taxonomy" id="1033263"/>
    <lineage>
        <taxon>Eukaryota</taxon>
        <taxon>Fungi</taxon>
        <taxon>Dikarya</taxon>
        <taxon>Basidiomycota</taxon>
        <taxon>Agaricomycotina</taxon>
        <taxon>Agaricomycetes</taxon>
        <taxon>Agaricomycetidae</taxon>
        <taxon>Agaricales</taxon>
        <taxon>Marasmiineae</taxon>
        <taxon>Mycenaceae</taxon>
        <taxon>Mycena</taxon>
    </lineage>
</organism>
<keyword evidence="4" id="KW-1185">Reference proteome</keyword>
<evidence type="ECO:0000313" key="3">
    <source>
        <dbReference type="EMBL" id="KAJ7662276.1"/>
    </source>
</evidence>
<dbReference type="EMBL" id="JARKIE010000244">
    <property type="protein sequence ID" value="KAJ7662276.1"/>
    <property type="molecule type" value="Genomic_DNA"/>
</dbReference>
<accession>A0AAD7CTG3</accession>
<protein>
    <recommendedName>
        <fullName evidence="2">DUF6699 domain-containing protein</fullName>
    </recommendedName>
</protein>
<feature type="domain" description="DUF6699" evidence="2">
    <location>
        <begin position="365"/>
        <end position="497"/>
    </location>
</feature>
<name>A0AAD7CTG3_MYCRO</name>
<dbReference type="AlphaFoldDB" id="A0AAD7CTG3"/>
<evidence type="ECO:0000259" key="2">
    <source>
        <dbReference type="Pfam" id="PF20415"/>
    </source>
</evidence>
<feature type="region of interest" description="Disordered" evidence="1">
    <location>
        <begin position="97"/>
        <end position="151"/>
    </location>
</feature>